<proteinExistence type="predicted"/>
<dbReference type="Pfam" id="PF03891">
    <property type="entry name" value="DUF333"/>
    <property type="match status" value="1"/>
</dbReference>
<dbReference type="InterPro" id="IPR005590">
    <property type="entry name" value="DUF333"/>
</dbReference>
<dbReference type="RefSeq" id="WP_042843609.1">
    <property type="nucleotide sequence ID" value="NZ_ABEXNG020000064.1"/>
</dbReference>
<dbReference type="KEGG" id="prg:RB151_023940"/>
<dbReference type="EMBL" id="SHDO01000010">
    <property type="protein sequence ID" value="MBX6981123.1"/>
    <property type="molecule type" value="Genomic_DNA"/>
</dbReference>
<gene>
    <name evidence="2" type="ORF">EX242_12730</name>
</gene>
<sequence>MRLRINLRLQTIMSMVAAGAFVFTLSACSSSGGNKTDQADTVAANYAQQIVNLGPGVQEACVSAGGLPALTLELNGTQTAVCQFANGKRCAADIIQSGACI</sequence>
<accession>A0A1J0E896</accession>
<reference evidence="2" key="1">
    <citation type="submission" date="2019-02" db="EMBL/GenBank/DDBJ databases">
        <title>Genomic characterization of isolates from hospital effluents in KZN, South Africa.</title>
        <authorList>
            <person name="Ntshobeni N."/>
            <person name="Allam M."/>
            <person name="Ismail A."/>
            <person name="Amoako D."/>
            <person name="Essack S."/>
            <person name="Chenia H."/>
        </authorList>
    </citation>
    <scope>NUCLEOTIDE SEQUENCE</scope>
    <source>
        <strain evidence="2">AFE97_S1</strain>
    </source>
</reference>
<evidence type="ECO:0000313" key="2">
    <source>
        <dbReference type="EMBL" id="MBX6981123.1"/>
    </source>
</evidence>
<keyword evidence="1" id="KW-0732">Signal</keyword>
<name>A0A1J0E896_PRORE</name>
<feature type="chain" id="PRO_5009610548" evidence="1">
    <location>
        <begin position="30"/>
        <end position="101"/>
    </location>
</feature>
<dbReference type="OrthoDB" id="7065744at2"/>
<evidence type="ECO:0000256" key="1">
    <source>
        <dbReference type="SAM" id="SignalP"/>
    </source>
</evidence>
<comment type="caution">
    <text evidence="2">The sequence shown here is derived from an EMBL/GenBank/DDBJ whole genome shotgun (WGS) entry which is preliminary data.</text>
</comment>
<dbReference type="AlphaFoldDB" id="A0A1J0E896"/>
<evidence type="ECO:0000313" key="3">
    <source>
        <dbReference type="Proteomes" id="UP000824410"/>
    </source>
</evidence>
<dbReference type="Proteomes" id="UP000824410">
    <property type="component" value="Unassembled WGS sequence"/>
</dbReference>
<feature type="signal peptide" evidence="1">
    <location>
        <begin position="1"/>
        <end position="29"/>
    </location>
</feature>
<organism evidence="2 3">
    <name type="scientific">Providencia rettgeri</name>
    <dbReference type="NCBI Taxonomy" id="587"/>
    <lineage>
        <taxon>Bacteria</taxon>
        <taxon>Pseudomonadati</taxon>
        <taxon>Pseudomonadota</taxon>
        <taxon>Gammaproteobacteria</taxon>
        <taxon>Enterobacterales</taxon>
        <taxon>Morganellaceae</taxon>
        <taxon>Providencia</taxon>
    </lineage>
</organism>
<dbReference type="PROSITE" id="PS51257">
    <property type="entry name" value="PROKAR_LIPOPROTEIN"/>
    <property type="match status" value="1"/>
</dbReference>
<protein>
    <submittedName>
        <fullName evidence="2">DUF333 domain-containing protein</fullName>
    </submittedName>
</protein>